<dbReference type="PRINTS" id="PR00038">
    <property type="entry name" value="HTHLUXR"/>
</dbReference>
<evidence type="ECO:0000259" key="4">
    <source>
        <dbReference type="PROSITE" id="PS50043"/>
    </source>
</evidence>
<dbReference type="RefSeq" id="WP_131554240.1">
    <property type="nucleotide sequence ID" value="NZ_SJSK01000004.1"/>
</dbReference>
<dbReference type="EMBL" id="SJSK01000004">
    <property type="protein sequence ID" value="TCC89253.1"/>
    <property type="molecule type" value="Genomic_DNA"/>
</dbReference>
<feature type="domain" description="HTH luxR-type" evidence="4">
    <location>
        <begin position="197"/>
        <end position="262"/>
    </location>
</feature>
<dbReference type="PROSITE" id="PS50043">
    <property type="entry name" value="HTH_LUXR_2"/>
    <property type="match status" value="1"/>
</dbReference>
<evidence type="ECO:0000313" key="5">
    <source>
        <dbReference type="EMBL" id="TCC89253.1"/>
    </source>
</evidence>
<dbReference type="InterPro" id="IPR000792">
    <property type="entry name" value="Tscrpt_reg_LuxR_C"/>
</dbReference>
<comment type="caution">
    <text evidence="5">The sequence shown here is derived from an EMBL/GenBank/DDBJ whole genome shotgun (WGS) entry which is preliminary data.</text>
</comment>
<keyword evidence="6" id="KW-1185">Reference proteome</keyword>
<evidence type="ECO:0000313" key="6">
    <source>
        <dbReference type="Proteomes" id="UP000292884"/>
    </source>
</evidence>
<protein>
    <submittedName>
        <fullName evidence="5">LuxR family transcriptional regulator</fullName>
    </submittedName>
</protein>
<dbReference type="GO" id="GO:0003677">
    <property type="term" value="F:DNA binding"/>
    <property type="evidence" value="ECO:0007669"/>
    <property type="project" value="UniProtKB-KW"/>
</dbReference>
<keyword evidence="3" id="KW-0804">Transcription</keyword>
<proteinExistence type="predicted"/>
<evidence type="ECO:0000256" key="3">
    <source>
        <dbReference type="ARBA" id="ARBA00023163"/>
    </source>
</evidence>
<dbReference type="CDD" id="cd06170">
    <property type="entry name" value="LuxR_C_like"/>
    <property type="match status" value="1"/>
</dbReference>
<evidence type="ECO:0000256" key="1">
    <source>
        <dbReference type="ARBA" id="ARBA00023015"/>
    </source>
</evidence>
<dbReference type="SUPFAM" id="SSF46894">
    <property type="entry name" value="C-terminal effector domain of the bipartite response regulators"/>
    <property type="match status" value="1"/>
</dbReference>
<dbReference type="Pfam" id="PF00196">
    <property type="entry name" value="GerE"/>
    <property type="match status" value="1"/>
</dbReference>
<dbReference type="SMART" id="SM00421">
    <property type="entry name" value="HTH_LUXR"/>
    <property type="match status" value="1"/>
</dbReference>
<dbReference type="Proteomes" id="UP000292884">
    <property type="component" value="Unassembled WGS sequence"/>
</dbReference>
<dbReference type="PROSITE" id="PS00622">
    <property type="entry name" value="HTH_LUXR_1"/>
    <property type="match status" value="1"/>
</dbReference>
<organism evidence="5 6">
    <name type="scientific">Pedobacter frigiditerrae</name>
    <dbReference type="NCBI Taxonomy" id="2530452"/>
    <lineage>
        <taxon>Bacteria</taxon>
        <taxon>Pseudomonadati</taxon>
        <taxon>Bacteroidota</taxon>
        <taxon>Sphingobacteriia</taxon>
        <taxon>Sphingobacteriales</taxon>
        <taxon>Sphingobacteriaceae</taxon>
        <taxon>Pedobacter</taxon>
    </lineage>
</organism>
<dbReference type="GO" id="GO:0006355">
    <property type="term" value="P:regulation of DNA-templated transcription"/>
    <property type="evidence" value="ECO:0007669"/>
    <property type="project" value="InterPro"/>
</dbReference>
<dbReference type="Gene3D" id="3.30.450.20">
    <property type="entry name" value="PAS domain"/>
    <property type="match status" value="1"/>
</dbReference>
<dbReference type="Gene3D" id="1.10.10.10">
    <property type="entry name" value="Winged helix-like DNA-binding domain superfamily/Winged helix DNA-binding domain"/>
    <property type="match status" value="1"/>
</dbReference>
<dbReference type="PANTHER" id="PTHR44688:SF16">
    <property type="entry name" value="DNA-BINDING TRANSCRIPTIONAL ACTIVATOR DEVR_DOSR"/>
    <property type="match status" value="1"/>
</dbReference>
<keyword evidence="2" id="KW-0238">DNA-binding</keyword>
<dbReference type="InterPro" id="IPR036388">
    <property type="entry name" value="WH-like_DNA-bd_sf"/>
</dbReference>
<reference evidence="5 6" key="1">
    <citation type="submission" date="2019-02" db="EMBL/GenBank/DDBJ databases">
        <title>Pedobacter sp. RP-1-13 sp. nov., isolated from Arctic soil.</title>
        <authorList>
            <person name="Dahal R.H."/>
        </authorList>
    </citation>
    <scope>NUCLEOTIDE SEQUENCE [LARGE SCALE GENOMIC DNA]</scope>
    <source>
        <strain evidence="5 6">RP-1-13</strain>
    </source>
</reference>
<dbReference type="PANTHER" id="PTHR44688">
    <property type="entry name" value="DNA-BINDING TRANSCRIPTIONAL ACTIVATOR DEVR_DOSR"/>
    <property type="match status" value="1"/>
</dbReference>
<name>A0A4R0MRB8_9SPHI</name>
<dbReference type="OrthoDB" id="965844at2"/>
<evidence type="ECO:0000256" key="2">
    <source>
        <dbReference type="ARBA" id="ARBA00023125"/>
    </source>
</evidence>
<keyword evidence="1" id="KW-0805">Transcription regulation</keyword>
<dbReference type="AlphaFoldDB" id="A0A4R0MRB8"/>
<gene>
    <name evidence="5" type="ORF">EZ428_16280</name>
</gene>
<sequence>MKNLKPLTTEQFEKNAKSDKELGIINYEAFFETQIKEAPNFAIGPYYWFIGDNANMLITVASNNIGELSPFSKSEWENKPALFFVENIHPEDSFYVLSAIQYAMDRIIELPPDKQSNVRINIYARMLNAQKVFRWVLIQMPGLYVNNGNLTTCGLMMVTDLTHFNFNGRPILMTLVNVIDGKTEYYYLALGEGLTLKNVDLPIITKRERQLLNLILRGLNSPKIANELCISYSTVENHKRNLRRKTNTKTSAELVHFIMSNNLL</sequence>
<dbReference type="InterPro" id="IPR016032">
    <property type="entry name" value="Sig_transdc_resp-reg_C-effctor"/>
</dbReference>
<accession>A0A4R0MRB8</accession>